<dbReference type="AlphaFoldDB" id="A0A6A5XEU3"/>
<feature type="compositionally biased region" description="Low complexity" evidence="1">
    <location>
        <begin position="283"/>
        <end position="293"/>
    </location>
</feature>
<dbReference type="Pfam" id="PF13926">
    <property type="entry name" value="DUF4211"/>
    <property type="match status" value="1"/>
</dbReference>
<feature type="compositionally biased region" description="Acidic residues" evidence="1">
    <location>
        <begin position="330"/>
        <end position="341"/>
    </location>
</feature>
<feature type="compositionally biased region" description="Low complexity" evidence="1">
    <location>
        <begin position="518"/>
        <end position="532"/>
    </location>
</feature>
<feature type="region of interest" description="Disordered" evidence="1">
    <location>
        <begin position="501"/>
        <end position="544"/>
    </location>
</feature>
<feature type="compositionally biased region" description="Basic residues" evidence="1">
    <location>
        <begin position="123"/>
        <end position="138"/>
    </location>
</feature>
<dbReference type="PANTHER" id="PTHR14689">
    <property type="entry name" value="PHORBOL-ESTER_DAG-TYPE DOMAIN-CONTAINING PROTEIN"/>
    <property type="match status" value="1"/>
</dbReference>
<dbReference type="OrthoDB" id="21499at2759"/>
<dbReference type="GO" id="GO:0005634">
    <property type="term" value="C:nucleus"/>
    <property type="evidence" value="ECO:0007669"/>
    <property type="project" value="TreeGrafter"/>
</dbReference>
<feature type="compositionally biased region" description="Basic residues" evidence="1">
    <location>
        <begin position="174"/>
        <end position="187"/>
    </location>
</feature>
<dbReference type="RefSeq" id="XP_033379705.1">
    <property type="nucleotide sequence ID" value="XM_033528970.1"/>
</dbReference>
<feature type="compositionally biased region" description="Basic and acidic residues" evidence="1">
    <location>
        <begin position="310"/>
        <end position="326"/>
    </location>
</feature>
<proteinExistence type="predicted"/>
<sequence length="652" mass="72814">MPPKRTRQTRLDFSNAAKKRKVKPDDDGNDAPAFATPKESPDLGKITPQRRDVQRGMEMGSSVLRNRKGMFGSSDNENFALLESSSESPVPQPKKSKKERGKKTAKPKIVSSSESEEDVAPAKRTRSAKNVKKGKKKVQSISSDEDSAPAQHPHISLSSDDESSDQGVVATPRRSGRRSGRRSRRHAQITIDSEVDLEDSEDELAPPSTRKRKRTPDESDSEEENDGAAKGNHQEKMDLQEDLDFLKSSPPPDKGRLRSTQSKPLNKRQEALEALKRRRAGNSSVAPSSSATPARKRAVILEDSDSDELEIIREDKKEEDIRDHSVQESSESEEQSDDAEDGSSTQNTNPFDMFKENEEDGDFIDDDADDPIGAPAELTALPLEFSSLGRAKPRELFKYAVEWMVQKKINPAFSSTDEIYTLSFRKLDDEVNGLASSKFSSSAWTSGFTRALRARPDVTIDEIGQHIRAISSPHCEACNRKTHPATFNICFTGKPYNKSTLEPLVDSDTEDSDESDVSSDSGASTDSDASESGSREKKTYDATGEIVPPESKVFTVGSTCKANAQMAHTLHHWRHHLNSWVIDYLASKGHLKEKKVAKRDKWSVEKRRKKADKIVDKMEKAGEIQNLYRLYKDQLDYALEAKNDYKRGWGRK</sequence>
<dbReference type="GeneID" id="54286367"/>
<dbReference type="PANTHER" id="PTHR14689:SF0">
    <property type="entry name" value="COILED-COIL DOMAIN-CONTAINING PROTEIN 82"/>
    <property type="match status" value="1"/>
</dbReference>
<feature type="compositionally biased region" description="Polar residues" evidence="1">
    <location>
        <begin position="73"/>
        <end position="89"/>
    </location>
</feature>
<evidence type="ECO:0000256" key="1">
    <source>
        <dbReference type="SAM" id="MobiDB-lite"/>
    </source>
</evidence>
<reference evidence="3" key="1">
    <citation type="journal article" date="2020" name="Stud. Mycol.">
        <title>101 Dothideomycetes genomes: a test case for predicting lifestyles and emergence of pathogens.</title>
        <authorList>
            <person name="Haridas S."/>
            <person name="Albert R."/>
            <person name="Binder M."/>
            <person name="Bloem J."/>
            <person name="Labutti K."/>
            <person name="Salamov A."/>
            <person name="Andreopoulos B."/>
            <person name="Baker S."/>
            <person name="Barry K."/>
            <person name="Bills G."/>
            <person name="Bluhm B."/>
            <person name="Cannon C."/>
            <person name="Castanera R."/>
            <person name="Culley D."/>
            <person name="Daum C."/>
            <person name="Ezra D."/>
            <person name="Gonzalez J."/>
            <person name="Henrissat B."/>
            <person name="Kuo A."/>
            <person name="Liang C."/>
            <person name="Lipzen A."/>
            <person name="Lutzoni F."/>
            <person name="Magnuson J."/>
            <person name="Mondo S."/>
            <person name="Nolan M."/>
            <person name="Ohm R."/>
            <person name="Pangilinan J."/>
            <person name="Park H.-J."/>
            <person name="Ramirez L."/>
            <person name="Alfaro M."/>
            <person name="Sun H."/>
            <person name="Tritt A."/>
            <person name="Yoshinaga Y."/>
            <person name="Zwiers L.-H."/>
            <person name="Turgeon B."/>
            <person name="Goodwin S."/>
            <person name="Spatafora J."/>
            <person name="Crous P."/>
            <person name="Grigoriev I."/>
        </authorList>
    </citation>
    <scope>NUCLEOTIDE SEQUENCE</scope>
    <source>
        <strain evidence="3">CBS 175.79</strain>
    </source>
</reference>
<accession>A0A6A5XEU3</accession>
<organism evidence="3 4">
    <name type="scientific">Aaosphaeria arxii CBS 175.79</name>
    <dbReference type="NCBI Taxonomy" id="1450172"/>
    <lineage>
        <taxon>Eukaryota</taxon>
        <taxon>Fungi</taxon>
        <taxon>Dikarya</taxon>
        <taxon>Ascomycota</taxon>
        <taxon>Pezizomycotina</taxon>
        <taxon>Dothideomycetes</taxon>
        <taxon>Pleosporomycetidae</taxon>
        <taxon>Pleosporales</taxon>
        <taxon>Pleosporales incertae sedis</taxon>
        <taxon>Aaosphaeria</taxon>
    </lineage>
</organism>
<protein>
    <recommendedName>
        <fullName evidence="2">DUF4211 domain-containing protein</fullName>
    </recommendedName>
</protein>
<feature type="domain" description="DUF4211" evidence="2">
    <location>
        <begin position="362"/>
        <end position="501"/>
    </location>
</feature>
<evidence type="ECO:0000259" key="2">
    <source>
        <dbReference type="Pfam" id="PF13926"/>
    </source>
</evidence>
<feature type="compositionally biased region" description="Acidic residues" evidence="1">
    <location>
        <begin position="505"/>
        <end position="517"/>
    </location>
</feature>
<evidence type="ECO:0000313" key="4">
    <source>
        <dbReference type="Proteomes" id="UP000799778"/>
    </source>
</evidence>
<feature type="compositionally biased region" description="Acidic residues" evidence="1">
    <location>
        <begin position="193"/>
        <end position="204"/>
    </location>
</feature>
<feature type="compositionally biased region" description="Basic residues" evidence="1">
    <location>
        <begin position="94"/>
        <end position="106"/>
    </location>
</feature>
<evidence type="ECO:0000313" key="3">
    <source>
        <dbReference type="EMBL" id="KAF2011366.1"/>
    </source>
</evidence>
<name>A0A6A5XEU3_9PLEO</name>
<dbReference type="InterPro" id="IPR025451">
    <property type="entry name" value="DUF4211"/>
</dbReference>
<gene>
    <name evidence="3" type="ORF">BU24DRAFT_426443</name>
</gene>
<dbReference type="EMBL" id="ML978074">
    <property type="protein sequence ID" value="KAF2011366.1"/>
    <property type="molecule type" value="Genomic_DNA"/>
</dbReference>
<keyword evidence="4" id="KW-1185">Reference proteome</keyword>
<dbReference type="Proteomes" id="UP000799778">
    <property type="component" value="Unassembled WGS sequence"/>
</dbReference>
<feature type="region of interest" description="Disordered" evidence="1">
    <location>
        <begin position="1"/>
        <end position="360"/>
    </location>
</feature>